<reference evidence="2" key="1">
    <citation type="journal article" date="2019" name="Int. J. Syst. Evol. Microbiol.">
        <title>The Global Catalogue of Microorganisms (GCM) 10K type strain sequencing project: providing services to taxonomists for standard genome sequencing and annotation.</title>
        <authorList>
            <consortium name="The Broad Institute Genomics Platform"/>
            <consortium name="The Broad Institute Genome Sequencing Center for Infectious Disease"/>
            <person name="Wu L."/>
            <person name="Ma J."/>
        </authorList>
    </citation>
    <scope>NUCLEOTIDE SEQUENCE [LARGE SCALE GENOMIC DNA]</scope>
    <source>
        <strain evidence="2">CGMCC 1.10131</strain>
    </source>
</reference>
<dbReference type="Proteomes" id="UP000651977">
    <property type="component" value="Unassembled WGS sequence"/>
</dbReference>
<accession>A0ABQ1HZD9</accession>
<gene>
    <name evidence="1" type="ORF">GCM10007414_09770</name>
</gene>
<dbReference type="RefSeq" id="WP_188407303.1">
    <property type="nucleotide sequence ID" value="NZ_BMDY01000004.1"/>
</dbReference>
<name>A0ABQ1HZD9_9ALTE</name>
<protein>
    <submittedName>
        <fullName evidence="1">Acetyltransferase</fullName>
    </submittedName>
</protein>
<evidence type="ECO:0000313" key="2">
    <source>
        <dbReference type="Proteomes" id="UP000651977"/>
    </source>
</evidence>
<proteinExistence type="predicted"/>
<dbReference type="EMBL" id="BMDY01000004">
    <property type="protein sequence ID" value="GGA98795.1"/>
    <property type="molecule type" value="Genomic_DNA"/>
</dbReference>
<keyword evidence="2" id="KW-1185">Reference proteome</keyword>
<dbReference type="SUPFAM" id="SSF64182">
    <property type="entry name" value="DHH phosphoesterases"/>
    <property type="match status" value="1"/>
</dbReference>
<organism evidence="1 2">
    <name type="scientific">Agarivorans gilvus</name>
    <dbReference type="NCBI Taxonomy" id="680279"/>
    <lineage>
        <taxon>Bacteria</taxon>
        <taxon>Pseudomonadati</taxon>
        <taxon>Pseudomonadota</taxon>
        <taxon>Gammaproteobacteria</taxon>
        <taxon>Alteromonadales</taxon>
        <taxon>Alteromonadaceae</taxon>
        <taxon>Agarivorans</taxon>
    </lineage>
</organism>
<comment type="caution">
    <text evidence="1">The sequence shown here is derived from an EMBL/GenBank/DDBJ whole genome shotgun (WGS) entry which is preliminary data.</text>
</comment>
<sequence length="320" mass="35163">MRYIDIFNGDADGILSLLQLRLAQPRESLLVTGVKRDNQLMNNLEYQAEDCITVLDISMLKNISGLQRALECGASVEYFDHHQAGDIPQHANLQATIDTAPDVCTALLVDQHLEGRYHHWAIAAAYGDNLVKTADALANEARLSIGRRNALKELGILINYNGYGTNVSDLHFEPTILFKKLLCYKSPFEVIEDLNSPYHELKIAYKNDLTLARGITPYYESSSVKVVVLPNLPWARRISGVFGNQLANEAPSQAQLVLTISTDTEASVSLRAPVLSPVGAVDICSTYKTGGGRAGAAGINVLSLEQLPKLVQEVENRYKL</sequence>
<dbReference type="InterPro" id="IPR038763">
    <property type="entry name" value="DHH_sf"/>
</dbReference>
<evidence type="ECO:0000313" key="1">
    <source>
        <dbReference type="EMBL" id="GGA98795.1"/>
    </source>
</evidence>